<comment type="caution">
    <text evidence="16">The sequence shown here is derived from an EMBL/GenBank/DDBJ whole genome shotgun (WGS) entry which is preliminary data.</text>
</comment>
<dbReference type="PANTHER" id="PTHR11817">
    <property type="entry name" value="PYRUVATE KINASE"/>
    <property type="match status" value="1"/>
</dbReference>
<dbReference type="EC" id="2.7.1.40" evidence="4 13"/>
<evidence type="ECO:0000256" key="5">
    <source>
        <dbReference type="ARBA" id="ARBA00022679"/>
    </source>
</evidence>
<evidence type="ECO:0000256" key="10">
    <source>
        <dbReference type="ARBA" id="ARBA00022842"/>
    </source>
</evidence>
<dbReference type="NCBIfam" id="NF004491">
    <property type="entry name" value="PRK05826.1"/>
    <property type="match status" value="1"/>
</dbReference>
<gene>
    <name evidence="16" type="ORF">GBAR_LOCUS10941</name>
</gene>
<feature type="domain" description="Pyruvate kinase C-terminal" evidence="15">
    <location>
        <begin position="351"/>
        <end position="462"/>
    </location>
</feature>
<comment type="similarity">
    <text evidence="3 13">Belongs to the pyruvate kinase family.</text>
</comment>
<dbReference type="InterPro" id="IPR015793">
    <property type="entry name" value="Pyrv_Knase_brl"/>
</dbReference>
<keyword evidence="5 13" id="KW-0808">Transferase</keyword>
<evidence type="ECO:0000256" key="8">
    <source>
        <dbReference type="ARBA" id="ARBA00022777"/>
    </source>
</evidence>
<evidence type="ECO:0000256" key="9">
    <source>
        <dbReference type="ARBA" id="ARBA00022840"/>
    </source>
</evidence>
<keyword evidence="6" id="KW-0479">Metal-binding</keyword>
<dbReference type="GO" id="GO:0000287">
    <property type="term" value="F:magnesium ion binding"/>
    <property type="evidence" value="ECO:0007669"/>
    <property type="project" value="InterPro"/>
</dbReference>
<dbReference type="PRINTS" id="PR01050">
    <property type="entry name" value="PYRUVTKNASE"/>
</dbReference>
<evidence type="ECO:0000256" key="4">
    <source>
        <dbReference type="ARBA" id="ARBA00012142"/>
    </source>
</evidence>
<protein>
    <recommendedName>
        <fullName evidence="4 13">Pyruvate kinase</fullName>
        <ecNumber evidence="4 13">2.7.1.40</ecNumber>
    </recommendedName>
</protein>
<dbReference type="SUPFAM" id="SSF50800">
    <property type="entry name" value="PK beta-barrel domain-like"/>
    <property type="match status" value="1"/>
</dbReference>
<dbReference type="InterPro" id="IPR001697">
    <property type="entry name" value="Pyr_Knase"/>
</dbReference>
<dbReference type="NCBIfam" id="NF004978">
    <property type="entry name" value="PRK06354.1"/>
    <property type="match status" value="1"/>
</dbReference>
<evidence type="ECO:0000256" key="7">
    <source>
        <dbReference type="ARBA" id="ARBA00022741"/>
    </source>
</evidence>
<dbReference type="SUPFAM" id="SSF51621">
    <property type="entry name" value="Phosphoenolpyruvate/pyruvate domain"/>
    <property type="match status" value="1"/>
</dbReference>
<evidence type="ECO:0000256" key="12">
    <source>
        <dbReference type="ARBA" id="ARBA00023317"/>
    </source>
</evidence>
<dbReference type="EMBL" id="CASHTH010001687">
    <property type="protein sequence ID" value="CAI8018112.1"/>
    <property type="molecule type" value="Genomic_DNA"/>
</dbReference>
<keyword evidence="17" id="KW-1185">Reference proteome</keyword>
<dbReference type="Gene3D" id="2.40.33.10">
    <property type="entry name" value="PK beta-barrel domain-like"/>
    <property type="match status" value="1"/>
</dbReference>
<dbReference type="InterPro" id="IPR015795">
    <property type="entry name" value="Pyrv_Knase_C"/>
</dbReference>
<accession>A0AA35RVR7</accession>
<dbReference type="InterPro" id="IPR040442">
    <property type="entry name" value="Pyrv_kinase-like_dom_sf"/>
</dbReference>
<keyword evidence="12 16" id="KW-0670">Pyruvate</keyword>
<evidence type="ECO:0000256" key="13">
    <source>
        <dbReference type="RuleBase" id="RU000504"/>
    </source>
</evidence>
<keyword evidence="8 13" id="KW-0418">Kinase</keyword>
<organism evidence="16 17">
    <name type="scientific">Geodia barretti</name>
    <name type="common">Barrett's horny sponge</name>
    <dbReference type="NCBI Taxonomy" id="519541"/>
    <lineage>
        <taxon>Eukaryota</taxon>
        <taxon>Metazoa</taxon>
        <taxon>Porifera</taxon>
        <taxon>Demospongiae</taxon>
        <taxon>Heteroscleromorpha</taxon>
        <taxon>Tetractinellida</taxon>
        <taxon>Astrophorina</taxon>
        <taxon>Geodiidae</taxon>
        <taxon>Geodia</taxon>
    </lineage>
</organism>
<keyword evidence="10 13" id="KW-0460">Magnesium</keyword>
<dbReference type="GO" id="GO:0016301">
    <property type="term" value="F:kinase activity"/>
    <property type="evidence" value="ECO:0007669"/>
    <property type="project" value="UniProtKB-KW"/>
</dbReference>
<evidence type="ECO:0000256" key="2">
    <source>
        <dbReference type="ARBA" id="ARBA00004997"/>
    </source>
</evidence>
<keyword evidence="9" id="KW-0067">ATP-binding</keyword>
<dbReference type="GO" id="GO:0030955">
    <property type="term" value="F:potassium ion binding"/>
    <property type="evidence" value="ECO:0007669"/>
    <property type="project" value="InterPro"/>
</dbReference>
<proteinExistence type="inferred from homology"/>
<evidence type="ECO:0000259" key="14">
    <source>
        <dbReference type="Pfam" id="PF00224"/>
    </source>
</evidence>
<dbReference type="Gene3D" id="3.40.1380.20">
    <property type="entry name" value="Pyruvate kinase, C-terminal domain"/>
    <property type="match status" value="1"/>
</dbReference>
<comment type="catalytic activity">
    <reaction evidence="13">
        <text>pyruvate + ATP = phosphoenolpyruvate + ADP + H(+)</text>
        <dbReference type="Rhea" id="RHEA:18157"/>
        <dbReference type="ChEBI" id="CHEBI:15361"/>
        <dbReference type="ChEBI" id="CHEBI:15378"/>
        <dbReference type="ChEBI" id="CHEBI:30616"/>
        <dbReference type="ChEBI" id="CHEBI:58702"/>
        <dbReference type="ChEBI" id="CHEBI:456216"/>
        <dbReference type="EC" id="2.7.1.40"/>
    </reaction>
</comment>
<dbReference type="InterPro" id="IPR015806">
    <property type="entry name" value="Pyrv_Knase_insert_dom_sf"/>
</dbReference>
<sequence length="484" mass="52653">MRKTKIIATIGPASRSPEILDRLVGAGMDVARLNFSHGTLEEHAEVIAAVRTASEKHNRPVAVLQDLGGNKFRLGNMAEPAQLNFGDEVSIVNEPNSVSPFRLPFPEPDILRSMRPGNLVYISDGTVCLEVLEITPDLEVKTSVRNGGNLSSYKGVNLPDVPIDMPVITESDKIALQFGVDQDVDWVALSFVRTGEDVRYARAYLNQLGSRAPVMAKLERRECIANLDEILEEVDGIMVARGDLGVEMPMEEVPIIQKDMVTRANRAGRISSVATQMLRSMVNSPTPTRAEVSDIANAVLDGCDSILLSDEIAVGAHPVEAVRIADAVIVQAEKMYHYYSEFPQRDQTQSVTWGATQLAKSLNAKPIVITSSGRAAYEMSRFRPENDIIVFSHDAAVQRRVCMAWGLIPKGVIPAEPDVAKLVTMLVDAAMATGMVSERDVVTLVHGFMTGVTGTTNTIQVLNIQEYLDHIGRNAVASAAPDVV</sequence>
<dbReference type="Pfam" id="PF00224">
    <property type="entry name" value="PK"/>
    <property type="match status" value="1"/>
</dbReference>
<dbReference type="GO" id="GO:0005524">
    <property type="term" value="F:ATP binding"/>
    <property type="evidence" value="ECO:0007669"/>
    <property type="project" value="UniProtKB-KW"/>
</dbReference>
<dbReference type="InterPro" id="IPR036918">
    <property type="entry name" value="Pyrv_Knase_C_sf"/>
</dbReference>
<evidence type="ECO:0000256" key="6">
    <source>
        <dbReference type="ARBA" id="ARBA00022723"/>
    </source>
</evidence>
<name>A0AA35RVR7_GEOBA</name>
<dbReference type="AlphaFoldDB" id="A0AA35RVR7"/>
<comment type="cofactor">
    <cofactor evidence="1">
        <name>K(+)</name>
        <dbReference type="ChEBI" id="CHEBI:29103"/>
    </cofactor>
</comment>
<keyword evidence="7" id="KW-0547">Nucleotide-binding</keyword>
<evidence type="ECO:0000259" key="15">
    <source>
        <dbReference type="Pfam" id="PF02887"/>
    </source>
</evidence>
<dbReference type="Pfam" id="PF02887">
    <property type="entry name" value="PK_C"/>
    <property type="match status" value="1"/>
</dbReference>
<evidence type="ECO:0000256" key="3">
    <source>
        <dbReference type="ARBA" id="ARBA00008663"/>
    </source>
</evidence>
<dbReference type="NCBIfam" id="TIGR01064">
    <property type="entry name" value="pyruv_kin"/>
    <property type="match status" value="1"/>
</dbReference>
<dbReference type="InterPro" id="IPR015813">
    <property type="entry name" value="Pyrv/PenolPyrv_kinase-like_dom"/>
</dbReference>
<dbReference type="GO" id="GO:0004743">
    <property type="term" value="F:pyruvate kinase activity"/>
    <property type="evidence" value="ECO:0007669"/>
    <property type="project" value="UniProtKB-EC"/>
</dbReference>
<evidence type="ECO:0000256" key="1">
    <source>
        <dbReference type="ARBA" id="ARBA00001958"/>
    </source>
</evidence>
<dbReference type="Gene3D" id="3.20.20.60">
    <property type="entry name" value="Phosphoenolpyruvate-binding domains"/>
    <property type="match status" value="1"/>
</dbReference>
<evidence type="ECO:0000313" key="17">
    <source>
        <dbReference type="Proteomes" id="UP001174909"/>
    </source>
</evidence>
<evidence type="ECO:0000313" key="16">
    <source>
        <dbReference type="EMBL" id="CAI8018112.1"/>
    </source>
</evidence>
<feature type="domain" description="Pyruvate kinase barrel" evidence="14">
    <location>
        <begin position="1"/>
        <end position="322"/>
    </location>
</feature>
<evidence type="ECO:0000256" key="11">
    <source>
        <dbReference type="ARBA" id="ARBA00023152"/>
    </source>
</evidence>
<reference evidence="16" key="1">
    <citation type="submission" date="2023-03" db="EMBL/GenBank/DDBJ databases">
        <authorList>
            <person name="Steffen K."/>
            <person name="Cardenas P."/>
        </authorList>
    </citation>
    <scope>NUCLEOTIDE SEQUENCE</scope>
</reference>
<dbReference type="SUPFAM" id="SSF52935">
    <property type="entry name" value="PK C-terminal domain-like"/>
    <property type="match status" value="1"/>
</dbReference>
<keyword evidence="11 13" id="KW-0324">Glycolysis</keyword>
<dbReference type="Proteomes" id="UP001174909">
    <property type="component" value="Unassembled WGS sequence"/>
</dbReference>
<dbReference type="InterPro" id="IPR011037">
    <property type="entry name" value="Pyrv_Knase-like_insert_dom_sf"/>
</dbReference>
<comment type="pathway">
    <text evidence="2 13">Carbohydrate degradation; glycolysis; pyruvate from D-glyceraldehyde 3-phosphate: step 5/5.</text>
</comment>